<proteinExistence type="predicted"/>
<reference evidence="3" key="1">
    <citation type="submission" date="2019-02" db="EMBL/GenBank/DDBJ databases">
        <authorList>
            <person name="Gruber-Vodicka R. H."/>
            <person name="Seah K. B. B."/>
        </authorList>
    </citation>
    <scope>NUCLEOTIDE SEQUENCE</scope>
    <source>
        <strain evidence="1">BECK_BZ163</strain>
        <strain evidence="3">BECK_BZ164</strain>
        <strain evidence="2">BECK_BZ165</strain>
    </source>
</reference>
<dbReference type="AlphaFoldDB" id="A0A450WQZ8"/>
<evidence type="ECO:0000313" key="2">
    <source>
        <dbReference type="EMBL" id="VFJ49430.1"/>
    </source>
</evidence>
<sequence>MLAMEKLPFHHKDPFDRLLLAQAIQEEITLVSSDGIFSEYPVSKLW</sequence>
<dbReference type="EMBL" id="CAADFA010000071">
    <property type="protein sequence ID" value="VFJ49430.1"/>
    <property type="molecule type" value="Genomic_DNA"/>
</dbReference>
<dbReference type="EMBL" id="CAADEZ010000027">
    <property type="protein sequence ID" value="VFJ45610.1"/>
    <property type="molecule type" value="Genomic_DNA"/>
</dbReference>
<protein>
    <recommendedName>
        <fullName evidence="4">PIN domain nuclease, a component of toxin-antitoxin system (PIN domain)</fullName>
    </recommendedName>
</protein>
<evidence type="ECO:0008006" key="4">
    <source>
        <dbReference type="Google" id="ProtNLM"/>
    </source>
</evidence>
<accession>A0A450WQZ8</accession>
<evidence type="ECO:0000313" key="1">
    <source>
        <dbReference type="EMBL" id="VFJ45610.1"/>
    </source>
</evidence>
<dbReference type="InterPro" id="IPR029060">
    <property type="entry name" value="PIN-like_dom_sf"/>
</dbReference>
<gene>
    <name evidence="1" type="ORF">BECKFM1743A_GA0114220_100274</name>
    <name evidence="3" type="ORF">BECKFM1743B_GA0114221_106201</name>
    <name evidence="2" type="ORF">BECKFM1743C_GA0114222_100714</name>
</gene>
<evidence type="ECO:0000313" key="3">
    <source>
        <dbReference type="EMBL" id="VFK19439.1"/>
    </source>
</evidence>
<dbReference type="EMBL" id="CAADFL010000620">
    <property type="protein sequence ID" value="VFK19439.1"/>
    <property type="molecule type" value="Genomic_DNA"/>
</dbReference>
<name>A0A450WQZ8_9GAMM</name>
<dbReference type="SUPFAM" id="SSF88723">
    <property type="entry name" value="PIN domain-like"/>
    <property type="match status" value="1"/>
</dbReference>
<dbReference type="PANTHER" id="PTHR36173">
    <property type="entry name" value="RIBONUCLEASE VAPC16-RELATED"/>
    <property type="match status" value="1"/>
</dbReference>
<dbReference type="InterPro" id="IPR052919">
    <property type="entry name" value="TA_system_RNase"/>
</dbReference>
<dbReference type="PANTHER" id="PTHR36173:SF2">
    <property type="entry name" value="RIBONUCLEASE VAPC16"/>
    <property type="match status" value="1"/>
</dbReference>
<organism evidence="3">
    <name type="scientific">Candidatus Kentrum sp. FM</name>
    <dbReference type="NCBI Taxonomy" id="2126340"/>
    <lineage>
        <taxon>Bacteria</taxon>
        <taxon>Pseudomonadati</taxon>
        <taxon>Pseudomonadota</taxon>
        <taxon>Gammaproteobacteria</taxon>
        <taxon>Candidatus Kentrum</taxon>
    </lineage>
</organism>